<dbReference type="InterPro" id="IPR018873">
    <property type="entry name" value="KilA-N_DNA-bd_domain"/>
</dbReference>
<name>A0AAX4HMM9_9BACT</name>
<dbReference type="Proteomes" id="UP001324634">
    <property type="component" value="Chromosome"/>
</dbReference>
<evidence type="ECO:0000313" key="2">
    <source>
        <dbReference type="EMBL" id="WPU64525.1"/>
    </source>
</evidence>
<protein>
    <submittedName>
        <fullName evidence="2">ORF6N domain-containing protein</fullName>
    </submittedName>
</protein>
<organism evidence="2 3">
    <name type="scientific">Peredibacter starrii</name>
    <dbReference type="NCBI Taxonomy" id="28202"/>
    <lineage>
        <taxon>Bacteria</taxon>
        <taxon>Pseudomonadati</taxon>
        <taxon>Bdellovibrionota</taxon>
        <taxon>Bacteriovoracia</taxon>
        <taxon>Bacteriovoracales</taxon>
        <taxon>Bacteriovoracaceae</taxon>
        <taxon>Peredibacter</taxon>
    </lineage>
</organism>
<dbReference type="KEGG" id="psti:SOO65_17675"/>
<dbReference type="EMBL" id="CP139487">
    <property type="protein sequence ID" value="WPU64525.1"/>
    <property type="molecule type" value="Genomic_DNA"/>
</dbReference>
<evidence type="ECO:0000313" key="3">
    <source>
        <dbReference type="Proteomes" id="UP001324634"/>
    </source>
</evidence>
<evidence type="ECO:0000259" key="1">
    <source>
        <dbReference type="Pfam" id="PF10543"/>
    </source>
</evidence>
<keyword evidence="3" id="KW-1185">Reference proteome</keyword>
<dbReference type="RefSeq" id="WP_321393480.1">
    <property type="nucleotide sequence ID" value="NZ_CP139487.1"/>
</dbReference>
<feature type="domain" description="KilA-N DNA-binding" evidence="1">
    <location>
        <begin position="13"/>
        <end position="97"/>
    </location>
</feature>
<accession>A0AAX4HMM9</accession>
<reference evidence="2 3" key="1">
    <citation type="submission" date="2023-11" db="EMBL/GenBank/DDBJ databases">
        <title>Peredibacter starrii A3.12.</title>
        <authorList>
            <person name="Mitchell R.J."/>
        </authorList>
    </citation>
    <scope>NUCLEOTIDE SEQUENCE [LARGE SCALE GENOMIC DNA]</scope>
    <source>
        <strain evidence="2 3">A3.12</strain>
    </source>
</reference>
<gene>
    <name evidence="2" type="ORF">SOO65_17675</name>
</gene>
<dbReference type="Pfam" id="PF10543">
    <property type="entry name" value="ORF6N"/>
    <property type="match status" value="1"/>
</dbReference>
<proteinExistence type="predicted"/>
<sequence>MDDIRLSNIERMIYVIRGQKVMLDSDLAELYQVETKQLNRQVRRNILRFPADFMFQLTSEEYEVLKCQFGTSKTGSGGKQKLPLVFTENGVAMLSGILNSERAILVNIAIMRIFTRLRSFLLLEQELKTEISNLKKGTSGMFKVVFERLDSLEEATPSLKPNRKKIGLKN</sequence>
<dbReference type="AlphaFoldDB" id="A0AAX4HMM9"/>